<dbReference type="PANTHER" id="PTHR43418:SF7">
    <property type="entry name" value="CARBAMOYL-PHOSPHATE SYNTHASE SMALL CHAIN"/>
    <property type="match status" value="1"/>
</dbReference>
<dbReference type="SUPFAM" id="SSF52021">
    <property type="entry name" value="Carbamoyl phosphate synthetase, small subunit N-terminal domain"/>
    <property type="match status" value="1"/>
</dbReference>
<dbReference type="EC" id="6.3.5.5" evidence="8"/>
<dbReference type="Gene3D" id="3.40.50.880">
    <property type="match status" value="1"/>
</dbReference>
<dbReference type="InterPro" id="IPR017926">
    <property type="entry name" value="GATASE"/>
</dbReference>
<dbReference type="PROSITE" id="PS51273">
    <property type="entry name" value="GATASE_TYPE_1"/>
    <property type="match status" value="1"/>
</dbReference>
<dbReference type="Proteomes" id="UP001209654">
    <property type="component" value="Unassembled WGS sequence"/>
</dbReference>
<feature type="binding site" evidence="8">
    <location>
        <position position="243"/>
    </location>
    <ligand>
        <name>L-glutamine</name>
        <dbReference type="ChEBI" id="CHEBI:58359"/>
    </ligand>
</feature>
<comment type="pathway">
    <text evidence="1 8">Amino-acid biosynthesis; L-arginine biosynthesis; carbamoyl phosphate from bicarbonate: step 1/1.</text>
</comment>
<dbReference type="EMBL" id="BRVS01000007">
    <property type="protein sequence ID" value="GLB67406.1"/>
    <property type="molecule type" value="Genomic_DNA"/>
</dbReference>
<comment type="subunit">
    <text evidence="8">Composed of two chains; the small (or glutamine) chain promotes the hydrolysis of glutamine to ammonia, which is used by the large (or ammonia) chain to synthesize carbamoyl phosphate. Tetramer of heterodimers (alpha,beta)4.</text>
</comment>
<feature type="region of interest" description="Disordered" evidence="9">
    <location>
        <begin position="388"/>
        <end position="409"/>
    </location>
</feature>
<sequence length="409" mass="44352">MTEHQTTPSAAALLVLEDGRVFRGRSYGAQGTALGEAVFATGMTGYQETITDPSYARQLVVQTAPHIGNTGVNREDAESRRIWVAGYIVRDAARRPSNWRSERSLDEELVEQGIVGLQGVDTRAITRHLRERGAMKAGIFSGADAQRPEAELLEQVKAQAPMEGSRLAEEVSIDAAYVIDPADHGWEDEPRFSIAALDLGIKSMTPQRFAERGVKVHVLPATATLQDIQALDPDGVFMSNGPGDPATADAQVGLLRDVLDARLPFFGICFGNQILGRALGFGTYKLRYGHRGINQPVMDRRTGKVEITSQNHGFAVDAPTDGATKAPEERFGRVEVSHVSLNDDVVEGLACLDIPAFSVQYHPEAAAGPHDSAYLFDRFIDLMEAERRKPGSTDAADVSKATIDAKEAK</sequence>
<feature type="binding site" evidence="8">
    <location>
        <position position="273"/>
    </location>
    <ligand>
        <name>L-glutamine</name>
        <dbReference type="ChEBI" id="CHEBI:58359"/>
    </ligand>
</feature>
<dbReference type="InterPro" id="IPR002474">
    <property type="entry name" value="CarbamoylP_synth_ssu_N"/>
</dbReference>
<keyword evidence="6 8" id="KW-0315">Glutamine amidotransferase</keyword>
<evidence type="ECO:0000256" key="4">
    <source>
        <dbReference type="ARBA" id="ARBA00022741"/>
    </source>
</evidence>
<evidence type="ECO:0000256" key="9">
    <source>
        <dbReference type="SAM" id="MobiDB-lite"/>
    </source>
</evidence>
<keyword evidence="12" id="KW-1185">Reference proteome</keyword>
<evidence type="ECO:0000256" key="3">
    <source>
        <dbReference type="ARBA" id="ARBA00022598"/>
    </source>
</evidence>
<evidence type="ECO:0000259" key="10">
    <source>
        <dbReference type="SMART" id="SM01097"/>
    </source>
</evidence>
<evidence type="ECO:0000256" key="5">
    <source>
        <dbReference type="ARBA" id="ARBA00022840"/>
    </source>
</evidence>
<organism evidence="11 12">
    <name type="scientific">Arthrobacter mangrovi</name>
    <dbReference type="NCBI Taxonomy" id="2966350"/>
    <lineage>
        <taxon>Bacteria</taxon>
        <taxon>Bacillati</taxon>
        <taxon>Actinomycetota</taxon>
        <taxon>Actinomycetes</taxon>
        <taxon>Micrococcales</taxon>
        <taxon>Micrococcaceae</taxon>
        <taxon>Arthrobacter</taxon>
    </lineage>
</organism>
<dbReference type="RefSeq" id="WP_264795536.1">
    <property type="nucleotide sequence ID" value="NZ_BRVS01000007.1"/>
</dbReference>
<feature type="domain" description="Carbamoyl-phosphate synthase small subunit N-terminal" evidence="10">
    <location>
        <begin position="10"/>
        <end position="140"/>
    </location>
</feature>
<evidence type="ECO:0000256" key="8">
    <source>
        <dbReference type="HAMAP-Rule" id="MF_01209"/>
    </source>
</evidence>
<accession>A0ABQ5MTT6</accession>
<dbReference type="SUPFAM" id="SSF52317">
    <property type="entry name" value="Class I glutamine amidotransferase-like"/>
    <property type="match status" value="1"/>
</dbReference>
<keyword evidence="4 8" id="KW-0547">Nucleotide-binding</keyword>
<feature type="active site" evidence="8">
    <location>
        <position position="362"/>
    </location>
</feature>
<comment type="catalytic activity">
    <reaction evidence="7 8">
        <text>hydrogencarbonate + L-glutamine + 2 ATP + H2O = carbamoyl phosphate + L-glutamate + 2 ADP + phosphate + 2 H(+)</text>
        <dbReference type="Rhea" id="RHEA:18633"/>
        <dbReference type="ChEBI" id="CHEBI:15377"/>
        <dbReference type="ChEBI" id="CHEBI:15378"/>
        <dbReference type="ChEBI" id="CHEBI:17544"/>
        <dbReference type="ChEBI" id="CHEBI:29985"/>
        <dbReference type="ChEBI" id="CHEBI:30616"/>
        <dbReference type="ChEBI" id="CHEBI:43474"/>
        <dbReference type="ChEBI" id="CHEBI:58228"/>
        <dbReference type="ChEBI" id="CHEBI:58359"/>
        <dbReference type="ChEBI" id="CHEBI:456216"/>
        <dbReference type="EC" id="6.3.5.5"/>
    </reaction>
</comment>
<feature type="binding site" evidence="8">
    <location>
        <position position="314"/>
    </location>
    <ligand>
        <name>L-glutamine</name>
        <dbReference type="ChEBI" id="CHEBI:58359"/>
    </ligand>
</feature>
<dbReference type="PRINTS" id="PR00099">
    <property type="entry name" value="CPSGATASE"/>
</dbReference>
<reference evidence="11 12" key="1">
    <citation type="journal article" date="2023" name="Int. J. Syst. Evol. Microbiol.">
        <title>Arthrobacter mangrovi sp. nov., an actinobacterium isolated from the rhizosphere of a mangrove.</title>
        <authorList>
            <person name="Hamada M."/>
            <person name="Saitou S."/>
            <person name="Enomoto N."/>
            <person name="Nanri K."/>
            <person name="Hidaka K."/>
            <person name="Miura T."/>
            <person name="Tamura T."/>
        </authorList>
    </citation>
    <scope>NUCLEOTIDE SEQUENCE [LARGE SCALE GENOMIC DNA]</scope>
    <source>
        <strain evidence="11 12">NBRC 112813</strain>
    </source>
</reference>
<evidence type="ECO:0000313" key="12">
    <source>
        <dbReference type="Proteomes" id="UP001209654"/>
    </source>
</evidence>
<keyword evidence="8" id="KW-0665">Pyrimidine biosynthesis</keyword>
<feature type="binding site" evidence="8">
    <location>
        <position position="313"/>
    </location>
    <ligand>
        <name>L-glutamine</name>
        <dbReference type="ChEBI" id="CHEBI:58359"/>
    </ligand>
</feature>
<feature type="binding site" evidence="8">
    <location>
        <position position="54"/>
    </location>
    <ligand>
        <name>L-glutamine</name>
        <dbReference type="ChEBI" id="CHEBI:58359"/>
    </ligand>
</feature>
<dbReference type="NCBIfam" id="NF009475">
    <property type="entry name" value="PRK12838.1"/>
    <property type="match status" value="1"/>
</dbReference>
<dbReference type="HAMAP" id="MF_01209">
    <property type="entry name" value="CPSase_S_chain"/>
    <property type="match status" value="1"/>
</dbReference>
<name>A0ABQ5MTT6_9MICC</name>
<evidence type="ECO:0000256" key="2">
    <source>
        <dbReference type="ARBA" id="ARBA00007800"/>
    </source>
</evidence>
<dbReference type="InterPro" id="IPR006274">
    <property type="entry name" value="CarbamoylP_synth_ssu"/>
</dbReference>
<feature type="region of interest" description="CPSase" evidence="8">
    <location>
        <begin position="1"/>
        <end position="190"/>
    </location>
</feature>
<dbReference type="InterPro" id="IPR029062">
    <property type="entry name" value="Class_I_gatase-like"/>
</dbReference>
<feature type="active site" evidence="8">
    <location>
        <position position="364"/>
    </location>
</feature>
<comment type="similarity">
    <text evidence="2 8">Belongs to the CarA family.</text>
</comment>
<dbReference type="SMART" id="SM01097">
    <property type="entry name" value="CPSase_sm_chain"/>
    <property type="match status" value="1"/>
</dbReference>
<comment type="catalytic activity">
    <reaction evidence="8">
        <text>L-glutamine + H2O = L-glutamate + NH4(+)</text>
        <dbReference type="Rhea" id="RHEA:15889"/>
        <dbReference type="ChEBI" id="CHEBI:15377"/>
        <dbReference type="ChEBI" id="CHEBI:28938"/>
        <dbReference type="ChEBI" id="CHEBI:29985"/>
        <dbReference type="ChEBI" id="CHEBI:58359"/>
    </reaction>
</comment>
<keyword evidence="5 8" id="KW-0067">ATP-binding</keyword>
<dbReference type="Pfam" id="PF00117">
    <property type="entry name" value="GATase"/>
    <property type="match status" value="1"/>
</dbReference>
<dbReference type="NCBIfam" id="TIGR01368">
    <property type="entry name" value="CPSaseIIsmall"/>
    <property type="match status" value="1"/>
</dbReference>
<dbReference type="InterPro" id="IPR050472">
    <property type="entry name" value="Anth_synth/Amidotransfase"/>
</dbReference>
<dbReference type="PRINTS" id="PR00097">
    <property type="entry name" value="ANTSNTHASEII"/>
</dbReference>
<dbReference type="InterPro" id="IPR035686">
    <property type="entry name" value="CPSase_GATase1"/>
</dbReference>
<proteinExistence type="inferred from homology"/>
<comment type="caution">
    <text evidence="11">The sequence shown here is derived from an EMBL/GenBank/DDBJ whole genome shotgun (WGS) entry which is preliminary data.</text>
</comment>
<dbReference type="CDD" id="cd01744">
    <property type="entry name" value="GATase1_CPSase"/>
    <property type="match status" value="1"/>
</dbReference>
<feature type="binding site" evidence="8">
    <location>
        <position position="241"/>
    </location>
    <ligand>
        <name>L-glutamine</name>
        <dbReference type="ChEBI" id="CHEBI:58359"/>
    </ligand>
</feature>
<dbReference type="Gene3D" id="3.50.30.20">
    <property type="entry name" value="Carbamoyl-phosphate synthase small subunit, N-terminal domain"/>
    <property type="match status" value="1"/>
</dbReference>
<gene>
    <name evidence="8 11" type="primary">carA</name>
    <name evidence="11" type="ORF">AHIS1636_18460</name>
</gene>
<dbReference type="PRINTS" id="PR00096">
    <property type="entry name" value="GATASE"/>
</dbReference>
<comment type="pathway">
    <text evidence="8">Pyrimidine metabolism; UMP biosynthesis via de novo pathway; (S)-dihydroorotate from bicarbonate: step 1/3.</text>
</comment>
<evidence type="ECO:0000256" key="7">
    <source>
        <dbReference type="ARBA" id="ARBA00048816"/>
    </source>
</evidence>
<keyword evidence="8" id="KW-0055">Arginine biosynthesis</keyword>
<evidence type="ECO:0000256" key="6">
    <source>
        <dbReference type="ARBA" id="ARBA00022962"/>
    </source>
</evidence>
<evidence type="ECO:0000256" key="1">
    <source>
        <dbReference type="ARBA" id="ARBA00005077"/>
    </source>
</evidence>
<keyword evidence="8" id="KW-0028">Amino-acid biosynthesis</keyword>
<keyword evidence="3 8" id="KW-0436">Ligase</keyword>
<feature type="binding site" evidence="8">
    <location>
        <position position="311"/>
    </location>
    <ligand>
        <name>L-glutamine</name>
        <dbReference type="ChEBI" id="CHEBI:58359"/>
    </ligand>
</feature>
<evidence type="ECO:0000313" key="11">
    <source>
        <dbReference type="EMBL" id="GLB67406.1"/>
    </source>
</evidence>
<dbReference type="Pfam" id="PF00988">
    <property type="entry name" value="CPSase_sm_chain"/>
    <property type="match status" value="1"/>
</dbReference>
<feature type="active site" description="Nucleophile" evidence="8">
    <location>
        <position position="269"/>
    </location>
</feature>
<protein>
    <recommendedName>
        <fullName evidence="8">Carbamoyl phosphate synthase small chain</fullName>
        <ecNumber evidence="8">6.3.5.5</ecNumber>
    </recommendedName>
    <alternativeName>
        <fullName evidence="8">Carbamoyl phosphate synthetase glutamine chain</fullName>
    </alternativeName>
</protein>
<feature type="binding site" evidence="8">
    <location>
        <position position="270"/>
    </location>
    <ligand>
        <name>L-glutamine</name>
        <dbReference type="ChEBI" id="CHEBI:58359"/>
    </ligand>
</feature>
<dbReference type="PANTHER" id="PTHR43418">
    <property type="entry name" value="MULTIFUNCTIONAL TRYPTOPHAN BIOSYNTHESIS PROTEIN-RELATED"/>
    <property type="match status" value="1"/>
</dbReference>
<dbReference type="InterPro" id="IPR036480">
    <property type="entry name" value="CarbP_synth_ssu_N_sf"/>
</dbReference>
<comment type="function">
    <text evidence="8">Small subunit of the glutamine-dependent carbamoyl phosphate synthetase (CPSase). CPSase catalyzes the formation of carbamoyl phosphate from the ammonia moiety of glutamine, carbonate, and phosphate donated by ATP, constituting the first step of 2 biosynthetic pathways, one leading to arginine and/or urea and the other to pyrimidine nucleotides. The small subunit (glutamine amidotransferase) binds and cleaves glutamine to supply the large subunit with the substrate ammonia.</text>
</comment>